<dbReference type="Proteomes" id="UP001582793">
    <property type="component" value="Unassembled WGS sequence"/>
</dbReference>
<gene>
    <name evidence="7" type="ORF">AAFH96_27665</name>
</gene>
<evidence type="ECO:0000256" key="2">
    <source>
        <dbReference type="ARBA" id="ARBA00022692"/>
    </source>
</evidence>
<keyword evidence="4 5" id="KW-0472">Membrane</keyword>
<feature type="transmembrane region" description="Helical" evidence="5">
    <location>
        <begin position="107"/>
        <end position="140"/>
    </location>
</feature>
<evidence type="ECO:0000256" key="1">
    <source>
        <dbReference type="ARBA" id="ARBA00004141"/>
    </source>
</evidence>
<name>A0ABV5CXV8_9ACTN</name>
<sequence length="376" mass="38588">MRGAAETKAGRRWSTPEVLRTRGARVWTHRRVVIQAGSAAGLAWFLAQYVMGHEMPFFAPISAVVVLGASAGQRLRRTVELVVGVAVGIFVGDLLIVLFGAGPLQLALVVGLAVGAALFLGSGALLINQAAASAVLIATLYPPSGGIYYTRWLDALIGGAVAFGVHALLLPGDPLATVGRAVGPVLSTLADALTATGRALREADPAAADATLAGLRATEPLLQELTDALAGARETVAVSPIRWGDKSALGMYVTAAPHLDHAVRNARVLARRQRAALRTGEAGPPVLAEALDELAAAVRALHQDLDRGRDSVDGRRHAVRAARLAGEVYAAGVGLSTAAIAAQVRSVAVDLMLASGLEESAAHAALERGAGPADDG</sequence>
<feature type="transmembrane region" description="Helical" evidence="5">
    <location>
        <begin position="57"/>
        <end position="75"/>
    </location>
</feature>
<dbReference type="RefSeq" id="WP_375736145.1">
    <property type="nucleotide sequence ID" value="NZ_JBCGDC010000110.1"/>
</dbReference>
<feature type="transmembrane region" description="Helical" evidence="5">
    <location>
        <begin position="32"/>
        <end position="51"/>
    </location>
</feature>
<dbReference type="InterPro" id="IPR049453">
    <property type="entry name" value="Memb_transporter_dom"/>
</dbReference>
<protein>
    <submittedName>
        <fullName evidence="7">FUSC family protein</fullName>
    </submittedName>
</protein>
<comment type="caution">
    <text evidence="7">The sequence shown here is derived from an EMBL/GenBank/DDBJ whole genome shotgun (WGS) entry which is preliminary data.</text>
</comment>
<comment type="subcellular location">
    <subcellularLocation>
        <location evidence="1">Membrane</location>
        <topology evidence="1">Multi-pass membrane protein</topology>
    </subcellularLocation>
</comment>
<feature type="domain" description="Integral membrane bound transporter" evidence="6">
    <location>
        <begin position="42"/>
        <end position="163"/>
    </location>
</feature>
<feature type="transmembrane region" description="Helical" evidence="5">
    <location>
        <begin position="82"/>
        <end position="101"/>
    </location>
</feature>
<proteinExistence type="predicted"/>
<organism evidence="7 8">
    <name type="scientific">Polymorphospora lycopeni</name>
    <dbReference type="NCBI Taxonomy" id="3140240"/>
    <lineage>
        <taxon>Bacteria</taxon>
        <taxon>Bacillati</taxon>
        <taxon>Actinomycetota</taxon>
        <taxon>Actinomycetes</taxon>
        <taxon>Micromonosporales</taxon>
        <taxon>Micromonosporaceae</taxon>
        <taxon>Polymorphospora</taxon>
    </lineage>
</organism>
<dbReference type="EMBL" id="JBCGDC010000110">
    <property type="protein sequence ID" value="MFB6396849.1"/>
    <property type="molecule type" value="Genomic_DNA"/>
</dbReference>
<evidence type="ECO:0000313" key="8">
    <source>
        <dbReference type="Proteomes" id="UP001582793"/>
    </source>
</evidence>
<keyword evidence="2 5" id="KW-0812">Transmembrane</keyword>
<keyword evidence="8" id="KW-1185">Reference proteome</keyword>
<keyword evidence="3 5" id="KW-1133">Transmembrane helix</keyword>
<feature type="transmembrane region" description="Helical" evidence="5">
    <location>
        <begin position="152"/>
        <end position="170"/>
    </location>
</feature>
<evidence type="ECO:0000256" key="3">
    <source>
        <dbReference type="ARBA" id="ARBA00022989"/>
    </source>
</evidence>
<accession>A0ABV5CXV8</accession>
<reference evidence="7 8" key="1">
    <citation type="submission" date="2024-04" db="EMBL/GenBank/DDBJ databases">
        <title>Polymorphospora sp. isolated from Baiyangdian Lake in Xiong'an New Area.</title>
        <authorList>
            <person name="Zhang X."/>
            <person name="Liu J."/>
        </authorList>
    </citation>
    <scope>NUCLEOTIDE SEQUENCE [LARGE SCALE GENOMIC DNA]</scope>
    <source>
        <strain evidence="7 8">2-325</strain>
    </source>
</reference>
<evidence type="ECO:0000256" key="4">
    <source>
        <dbReference type="ARBA" id="ARBA00023136"/>
    </source>
</evidence>
<evidence type="ECO:0000256" key="5">
    <source>
        <dbReference type="SAM" id="Phobius"/>
    </source>
</evidence>
<evidence type="ECO:0000313" key="7">
    <source>
        <dbReference type="EMBL" id="MFB6396849.1"/>
    </source>
</evidence>
<evidence type="ECO:0000259" key="6">
    <source>
        <dbReference type="Pfam" id="PF13515"/>
    </source>
</evidence>
<dbReference type="Pfam" id="PF13515">
    <property type="entry name" value="FUSC_2"/>
    <property type="match status" value="1"/>
</dbReference>